<evidence type="ECO:0000313" key="3">
    <source>
        <dbReference type="EMBL" id="MBK1658706.1"/>
    </source>
</evidence>
<dbReference type="Proteomes" id="UP000697995">
    <property type="component" value="Unassembled WGS sequence"/>
</dbReference>
<keyword evidence="2" id="KW-0732">Signal</keyword>
<protein>
    <recommendedName>
        <fullName evidence="5">Transglycosylase SLT domain-containing protein</fullName>
    </recommendedName>
</protein>
<name>A0ABS1CW10_9PROT</name>
<evidence type="ECO:0000313" key="4">
    <source>
        <dbReference type="Proteomes" id="UP000697995"/>
    </source>
</evidence>
<organism evidence="3 4">
    <name type="scientific">Paracraurococcus ruber</name>
    <dbReference type="NCBI Taxonomy" id="77675"/>
    <lineage>
        <taxon>Bacteria</taxon>
        <taxon>Pseudomonadati</taxon>
        <taxon>Pseudomonadota</taxon>
        <taxon>Alphaproteobacteria</taxon>
        <taxon>Acetobacterales</taxon>
        <taxon>Roseomonadaceae</taxon>
        <taxon>Paracraurococcus</taxon>
    </lineage>
</organism>
<proteinExistence type="predicted"/>
<dbReference type="EMBL" id="NRSG01000063">
    <property type="protein sequence ID" value="MBK1658706.1"/>
    <property type="molecule type" value="Genomic_DNA"/>
</dbReference>
<sequence>MRLGPAILLLLGLTMPEAGAQRREASPTGPALLCREAIQAAEREHRLPGGLLHAIARVESGRPDPAGGAAPWPWTINAEGQGRFFDSKEAAIAAVQALRARGVRLIDVGCLQVNLHHHAPAFPDLETAFDPTANASYAGLFLTRLHAQTRSWEQAAAFYHSQTPELAEAYRLKVMEAWPAMAVRLAEERRRDDLVSAWSNGRVLEARPMPNNGWQVVTMAPTARPAAPRGPGAPLLIMGTPVLRPAIGAPRRGPQPGPTPRAPLRLDLAEAPGRR</sequence>
<evidence type="ECO:0000256" key="2">
    <source>
        <dbReference type="SAM" id="SignalP"/>
    </source>
</evidence>
<dbReference type="RefSeq" id="WP_133219111.1">
    <property type="nucleotide sequence ID" value="NZ_NRSG01000063.1"/>
</dbReference>
<evidence type="ECO:0008006" key="5">
    <source>
        <dbReference type="Google" id="ProtNLM"/>
    </source>
</evidence>
<keyword evidence="4" id="KW-1185">Reference proteome</keyword>
<dbReference type="InterPro" id="IPR023346">
    <property type="entry name" value="Lysozyme-like_dom_sf"/>
</dbReference>
<feature type="signal peptide" evidence="2">
    <location>
        <begin position="1"/>
        <end position="20"/>
    </location>
</feature>
<feature type="region of interest" description="Disordered" evidence="1">
    <location>
        <begin position="246"/>
        <end position="275"/>
    </location>
</feature>
<gene>
    <name evidence="3" type="ORF">CKO45_10735</name>
</gene>
<accession>A0ABS1CW10</accession>
<evidence type="ECO:0000256" key="1">
    <source>
        <dbReference type="SAM" id="MobiDB-lite"/>
    </source>
</evidence>
<feature type="chain" id="PRO_5047446714" description="Transglycosylase SLT domain-containing protein" evidence="2">
    <location>
        <begin position="21"/>
        <end position="275"/>
    </location>
</feature>
<dbReference type="SUPFAM" id="SSF53955">
    <property type="entry name" value="Lysozyme-like"/>
    <property type="match status" value="1"/>
</dbReference>
<reference evidence="3 4" key="1">
    <citation type="journal article" date="2020" name="Microorganisms">
        <title>Osmotic Adaptation and Compatible Solute Biosynthesis of Phototrophic Bacteria as Revealed from Genome Analyses.</title>
        <authorList>
            <person name="Imhoff J.F."/>
            <person name="Rahn T."/>
            <person name="Kunzel S."/>
            <person name="Keller A."/>
            <person name="Neulinger S.C."/>
        </authorList>
    </citation>
    <scope>NUCLEOTIDE SEQUENCE [LARGE SCALE GENOMIC DNA]</scope>
    <source>
        <strain evidence="3 4">DSM 15382</strain>
    </source>
</reference>
<comment type="caution">
    <text evidence="3">The sequence shown here is derived from an EMBL/GenBank/DDBJ whole genome shotgun (WGS) entry which is preliminary data.</text>
</comment>